<organism evidence="3">
    <name type="scientific">Rhizobium leguminosarum</name>
    <dbReference type="NCBI Taxonomy" id="384"/>
    <lineage>
        <taxon>Bacteria</taxon>
        <taxon>Pseudomonadati</taxon>
        <taxon>Pseudomonadota</taxon>
        <taxon>Alphaproteobacteria</taxon>
        <taxon>Hyphomicrobiales</taxon>
        <taxon>Rhizobiaceae</taxon>
        <taxon>Rhizobium/Agrobacterium group</taxon>
        <taxon>Rhizobium</taxon>
    </lineage>
</organism>
<keyword evidence="2" id="KW-0614">Plasmid</keyword>
<evidence type="ECO:0000313" key="2">
    <source>
        <dbReference type="EMBL" id="ANP89702.1"/>
    </source>
</evidence>
<protein>
    <submittedName>
        <fullName evidence="3">Uncharacterized protein</fullName>
    </submittedName>
</protein>
<dbReference type="RefSeq" id="WP_062945500.1">
    <property type="nucleotide sequence ID" value="NZ_CP016287.1"/>
</dbReference>
<accession>A0A154I8T2</accession>
<reference evidence="3" key="1">
    <citation type="submission" date="2016-03" db="EMBL/GenBank/DDBJ databases">
        <title>Microsymbionts genomes from the relict species Vavilovia formosa.</title>
        <authorList>
            <person name="Chirak E."/>
            <person name="Kimeklis A."/>
            <person name="Kopat V."/>
            <person name="Andronov E."/>
        </authorList>
    </citation>
    <scope>NUCLEOTIDE SEQUENCE [LARGE SCALE GENOMIC DNA]</scope>
    <source>
        <strain evidence="3">Vaf12</strain>
    </source>
</reference>
<evidence type="ECO:0000313" key="4">
    <source>
        <dbReference type="Proteomes" id="UP000092691"/>
    </source>
</evidence>
<dbReference type="Proteomes" id="UP000092691">
    <property type="component" value="Plasmid unnamed1"/>
</dbReference>
<reference evidence="2 4" key="2">
    <citation type="submission" date="2016-06" db="EMBL/GenBank/DDBJ databases">
        <title>Microsymbionts genomes from the relict species Vavilovia formosa.</title>
        <authorList>
            <person name="Chirak E."/>
            <person name="Kimeklis A."/>
            <person name="Andronov E."/>
        </authorList>
    </citation>
    <scope>NUCLEOTIDE SEQUENCE [LARGE SCALE GENOMIC DNA]</scope>
    <source>
        <strain evidence="2 4">Vaf10</strain>
        <plasmid evidence="4">Plasmid unnamed1</plasmid>
        <plasmid evidence="2">unnamed1</plasmid>
    </source>
</reference>
<geneLocation type="plasmid" evidence="2 4">
    <name>unnamed1</name>
</geneLocation>
<gene>
    <name evidence="3" type="ORF">A4A59_35060</name>
    <name evidence="2" type="ORF">BA011_28630</name>
</gene>
<keyword evidence="1" id="KW-0732">Signal</keyword>
<evidence type="ECO:0000313" key="3">
    <source>
        <dbReference type="EMBL" id="KZA96409.1"/>
    </source>
</evidence>
<proteinExistence type="predicted"/>
<dbReference type="AlphaFoldDB" id="A0A154I8T2"/>
<dbReference type="EMBL" id="LVYU01000164">
    <property type="protein sequence ID" value="KZA96409.1"/>
    <property type="molecule type" value="Genomic_DNA"/>
</dbReference>
<evidence type="ECO:0000256" key="1">
    <source>
        <dbReference type="SAM" id="SignalP"/>
    </source>
</evidence>
<sequence>MEKILLAAAIATITGFVSSAYAAPVPCEDMLKELRTATSSATLNAADAKAVADLEAKGVERCNADDDKRADVFFADAMKLLGK</sequence>
<feature type="chain" id="PRO_5007595911" evidence="1">
    <location>
        <begin position="23"/>
        <end position="83"/>
    </location>
</feature>
<name>A0A154I8T2_RHILE</name>
<feature type="signal peptide" evidence="1">
    <location>
        <begin position="1"/>
        <end position="22"/>
    </location>
</feature>
<dbReference type="EMBL" id="CP016287">
    <property type="protein sequence ID" value="ANP89702.1"/>
    <property type="molecule type" value="Genomic_DNA"/>
</dbReference>